<sequence>MRIEHDDENDVAYIYLVDRIGPGEAARQIVVEADGVPGEVILDLDEHGVLLGLEILGASHVLRPETLATAAHDDDADTTE</sequence>
<proteinExistence type="predicted"/>
<protein>
    <submittedName>
        <fullName evidence="1">Uncharacterized protein YuzE</fullName>
    </submittedName>
</protein>
<dbReference type="InterPro" id="IPR019270">
    <property type="entry name" value="DUF2283"/>
</dbReference>
<name>A0A7W9G1U1_9ACTN</name>
<evidence type="ECO:0000313" key="2">
    <source>
        <dbReference type="Proteomes" id="UP000579153"/>
    </source>
</evidence>
<evidence type="ECO:0000313" key="1">
    <source>
        <dbReference type="EMBL" id="MBB5775591.1"/>
    </source>
</evidence>
<keyword evidence="2" id="KW-1185">Reference proteome</keyword>
<reference evidence="1 2" key="1">
    <citation type="submission" date="2020-08" db="EMBL/GenBank/DDBJ databases">
        <title>Sequencing the genomes of 1000 actinobacteria strains.</title>
        <authorList>
            <person name="Klenk H.-P."/>
        </authorList>
    </citation>
    <scope>NUCLEOTIDE SEQUENCE [LARGE SCALE GENOMIC DNA]</scope>
    <source>
        <strain evidence="1 2">DSM 45507</strain>
    </source>
</reference>
<dbReference type="AlphaFoldDB" id="A0A7W9G1U1"/>
<dbReference type="EMBL" id="JACHMB010000001">
    <property type="protein sequence ID" value="MBB5775591.1"/>
    <property type="molecule type" value="Genomic_DNA"/>
</dbReference>
<dbReference type="Pfam" id="PF10049">
    <property type="entry name" value="DUF2283"/>
    <property type="match status" value="1"/>
</dbReference>
<dbReference type="RefSeq" id="WP_185069255.1">
    <property type="nucleotide sequence ID" value="NZ_JACHMB010000001.1"/>
</dbReference>
<gene>
    <name evidence="1" type="ORF">HD596_002347</name>
</gene>
<accession>A0A7W9G1U1</accession>
<organism evidence="1 2">
    <name type="scientific">Nonomuraea jabiensis</name>
    <dbReference type="NCBI Taxonomy" id="882448"/>
    <lineage>
        <taxon>Bacteria</taxon>
        <taxon>Bacillati</taxon>
        <taxon>Actinomycetota</taxon>
        <taxon>Actinomycetes</taxon>
        <taxon>Streptosporangiales</taxon>
        <taxon>Streptosporangiaceae</taxon>
        <taxon>Nonomuraea</taxon>
    </lineage>
</organism>
<comment type="caution">
    <text evidence="1">The sequence shown here is derived from an EMBL/GenBank/DDBJ whole genome shotgun (WGS) entry which is preliminary data.</text>
</comment>
<dbReference type="Proteomes" id="UP000579153">
    <property type="component" value="Unassembled WGS sequence"/>
</dbReference>